<protein>
    <submittedName>
        <fullName evidence="1">Uncharacterized protein</fullName>
    </submittedName>
</protein>
<name>A0A7M5XGJ9_9CNID</name>
<evidence type="ECO:0000313" key="1">
    <source>
        <dbReference type="EnsemblMetazoa" id="CLYHEMP022937.1"/>
    </source>
</evidence>
<dbReference type="Proteomes" id="UP000594262">
    <property type="component" value="Unplaced"/>
</dbReference>
<proteinExistence type="predicted"/>
<dbReference type="AlphaFoldDB" id="A0A7M5XGJ9"/>
<organism evidence="1 2">
    <name type="scientific">Clytia hemisphaerica</name>
    <dbReference type="NCBI Taxonomy" id="252671"/>
    <lineage>
        <taxon>Eukaryota</taxon>
        <taxon>Metazoa</taxon>
        <taxon>Cnidaria</taxon>
        <taxon>Hydrozoa</taxon>
        <taxon>Hydroidolina</taxon>
        <taxon>Leptothecata</taxon>
        <taxon>Obeliida</taxon>
        <taxon>Clytiidae</taxon>
        <taxon>Clytia</taxon>
    </lineage>
</organism>
<accession>A0A7M5XGJ9</accession>
<keyword evidence="2" id="KW-1185">Reference proteome</keyword>
<evidence type="ECO:0000313" key="2">
    <source>
        <dbReference type="Proteomes" id="UP000594262"/>
    </source>
</evidence>
<dbReference type="EnsemblMetazoa" id="CLYHEMT022937.1">
    <property type="protein sequence ID" value="CLYHEMP022937.1"/>
    <property type="gene ID" value="CLYHEMG022937"/>
</dbReference>
<reference evidence="1" key="1">
    <citation type="submission" date="2021-01" db="UniProtKB">
        <authorList>
            <consortium name="EnsemblMetazoa"/>
        </authorList>
    </citation>
    <scope>IDENTIFICATION</scope>
</reference>
<sequence length="115" mass="13308">MGLLISVGKDTKQILEDTKQLMTLSFKILISLVTIVQDVEDIVLEIKDLTNMVHFSINAVDKNKVDDKIDQLKTYAGDLSQKVKEKHERLNMLSMLLEDIMKLRYGKDWRDSKLK</sequence>